<protein>
    <recommendedName>
        <fullName evidence="3">Rho-GAP domain-containing protein</fullName>
    </recommendedName>
</protein>
<dbReference type="InterPro" id="IPR000198">
    <property type="entry name" value="RhoGAP_dom"/>
</dbReference>
<feature type="region of interest" description="Disordered" evidence="2">
    <location>
        <begin position="210"/>
        <end position="270"/>
    </location>
</feature>
<evidence type="ECO:0000256" key="2">
    <source>
        <dbReference type="SAM" id="MobiDB-lite"/>
    </source>
</evidence>
<evidence type="ECO:0000259" key="3">
    <source>
        <dbReference type="PROSITE" id="PS50238"/>
    </source>
</evidence>
<feature type="region of interest" description="Disordered" evidence="2">
    <location>
        <begin position="593"/>
        <end position="612"/>
    </location>
</feature>
<dbReference type="GO" id="GO:0051056">
    <property type="term" value="P:regulation of small GTPase mediated signal transduction"/>
    <property type="evidence" value="ECO:0007669"/>
    <property type="project" value="TreeGrafter"/>
</dbReference>
<feature type="compositionally biased region" description="Low complexity" evidence="2">
    <location>
        <begin position="121"/>
        <end position="132"/>
    </location>
</feature>
<dbReference type="SUPFAM" id="SSF48350">
    <property type="entry name" value="GTPase activation domain, GAP"/>
    <property type="match status" value="1"/>
</dbReference>
<dbReference type="GO" id="GO:0005096">
    <property type="term" value="F:GTPase activator activity"/>
    <property type="evidence" value="ECO:0007669"/>
    <property type="project" value="UniProtKB-KW"/>
</dbReference>
<accession>A0A9N9XII3</accession>
<evidence type="ECO:0000313" key="5">
    <source>
        <dbReference type="Proteomes" id="UP001153712"/>
    </source>
</evidence>
<dbReference type="PROSITE" id="PS50238">
    <property type="entry name" value="RHOGAP"/>
    <property type="match status" value="1"/>
</dbReference>
<dbReference type="AlphaFoldDB" id="A0A9N9XII3"/>
<keyword evidence="5" id="KW-1185">Reference proteome</keyword>
<dbReference type="GO" id="GO:0005737">
    <property type="term" value="C:cytoplasm"/>
    <property type="evidence" value="ECO:0007669"/>
    <property type="project" value="TreeGrafter"/>
</dbReference>
<feature type="compositionally biased region" description="Basic and acidic residues" evidence="2">
    <location>
        <begin position="593"/>
        <end position="607"/>
    </location>
</feature>
<dbReference type="GO" id="GO:0007165">
    <property type="term" value="P:signal transduction"/>
    <property type="evidence" value="ECO:0007669"/>
    <property type="project" value="InterPro"/>
</dbReference>
<evidence type="ECO:0000256" key="1">
    <source>
        <dbReference type="ARBA" id="ARBA00022468"/>
    </source>
</evidence>
<dbReference type="Gene3D" id="1.10.555.10">
    <property type="entry name" value="Rho GTPase activation protein"/>
    <property type="match status" value="1"/>
</dbReference>
<sequence length="637" mass="73208">MTQTTSVMESEEALKYYFDEVKDTQNDINNIEEDIHIPNEAEQATDFLQNAGLNDLSKLYQEGKEITENVIRDSVRQRNLTEKQAETIRSRVRTLNKTLRSRQPRRKQRQDIRDVSWNVETSSTGTRSRSATPDSLDSLDALNDELTSDEDQQLNSLNPFSLDIQQPGVKTKIKWTNSEPWQHRKYRGDRGDVAHSGSENVILKGYQVLTENGTLPKQPRERSGSDPTTEIHLQPLKNRNSDEIARTKSSNLHNQLSRSHTSISPKNKSSKIYISNAENSESEGVSFEGILKENKNDDKIISEKCGNDGVCIDQLSDGEYQYLKPLLYMEIVAIFDQYKIVKSYLKRKPSKNKGGNVFGVNLSTLVMRDMPRPTDNSMVPEIFQTVINELNTRCIKEDGILRIAGQKQKLEMIYNEIETKFYNNRKEVDNLLTNATVHELTGVLKKLLRDLPEPIFTMELFEMFYKTSLITNIDDKVKALNLLVLMLPIEHRNTYRLLLEFFLNVVNNEKFNRMNLHNVAMITAPSLFPPRLLLPKDNNKLILKHLSKEDLTKQIKDAAVCCCIVETMLKAGDKLWSVPDYLAEQAREAQKNAQIRRDLSKDKDKRIRSGKTKLVRSSTQYESGNKNASRMKRDFLI</sequence>
<organism evidence="4 5">
    <name type="scientific">Phyllotreta striolata</name>
    <name type="common">Striped flea beetle</name>
    <name type="synonym">Crioceris striolata</name>
    <dbReference type="NCBI Taxonomy" id="444603"/>
    <lineage>
        <taxon>Eukaryota</taxon>
        <taxon>Metazoa</taxon>
        <taxon>Ecdysozoa</taxon>
        <taxon>Arthropoda</taxon>
        <taxon>Hexapoda</taxon>
        <taxon>Insecta</taxon>
        <taxon>Pterygota</taxon>
        <taxon>Neoptera</taxon>
        <taxon>Endopterygota</taxon>
        <taxon>Coleoptera</taxon>
        <taxon>Polyphaga</taxon>
        <taxon>Cucujiformia</taxon>
        <taxon>Chrysomeloidea</taxon>
        <taxon>Chrysomelidae</taxon>
        <taxon>Galerucinae</taxon>
        <taxon>Alticini</taxon>
        <taxon>Phyllotreta</taxon>
    </lineage>
</organism>
<dbReference type="EMBL" id="OU900103">
    <property type="protein sequence ID" value="CAG9855214.1"/>
    <property type="molecule type" value="Genomic_DNA"/>
</dbReference>
<proteinExistence type="predicted"/>
<gene>
    <name evidence="4" type="ORF">PHYEVI_LOCUS1670</name>
</gene>
<dbReference type="InterPro" id="IPR008936">
    <property type="entry name" value="Rho_GTPase_activation_prot"/>
</dbReference>
<feature type="compositionally biased region" description="Polar residues" evidence="2">
    <location>
        <begin position="247"/>
        <end position="270"/>
    </location>
</feature>
<feature type="region of interest" description="Disordered" evidence="2">
    <location>
        <begin position="97"/>
        <end position="139"/>
    </location>
</feature>
<dbReference type="Proteomes" id="UP001153712">
    <property type="component" value="Chromosome 10"/>
</dbReference>
<keyword evidence="1" id="KW-0343">GTPase activation</keyword>
<dbReference type="GO" id="GO:0030833">
    <property type="term" value="P:regulation of actin filament polymerization"/>
    <property type="evidence" value="ECO:0007669"/>
    <property type="project" value="TreeGrafter"/>
</dbReference>
<feature type="compositionally biased region" description="Basic residues" evidence="2">
    <location>
        <begin position="97"/>
        <end position="108"/>
    </location>
</feature>
<reference evidence="4" key="1">
    <citation type="submission" date="2022-01" db="EMBL/GenBank/DDBJ databases">
        <authorList>
            <person name="King R."/>
        </authorList>
    </citation>
    <scope>NUCLEOTIDE SEQUENCE</scope>
</reference>
<dbReference type="SMART" id="SM00324">
    <property type="entry name" value="RhoGAP"/>
    <property type="match status" value="1"/>
</dbReference>
<feature type="region of interest" description="Disordered" evidence="2">
    <location>
        <begin position="618"/>
        <end position="637"/>
    </location>
</feature>
<dbReference type="Pfam" id="PF00620">
    <property type="entry name" value="RhoGAP"/>
    <property type="match status" value="1"/>
</dbReference>
<evidence type="ECO:0000313" key="4">
    <source>
        <dbReference type="EMBL" id="CAG9855214.1"/>
    </source>
</evidence>
<dbReference type="FunFam" id="1.10.555.10:FF:000067">
    <property type="entry name" value="Rho GTPase-activating protein conundrum"/>
    <property type="match status" value="1"/>
</dbReference>
<dbReference type="PANTHER" id="PTHR14963:SF1">
    <property type="entry name" value="RHO GTPASE-ACTIVATING PROTEIN CONUNDRUM"/>
    <property type="match status" value="1"/>
</dbReference>
<dbReference type="PANTHER" id="PTHR14963">
    <property type="entry name" value="RHO GTPASE ACTIVATING PROTEIN 18,19-RELATED"/>
    <property type="match status" value="1"/>
</dbReference>
<feature type="domain" description="Rho-GAP" evidence="3">
    <location>
        <begin position="360"/>
        <end position="576"/>
    </location>
</feature>
<name>A0A9N9XII3_PHYSR</name>
<feature type="compositionally biased region" description="Polar residues" evidence="2">
    <location>
        <begin position="618"/>
        <end position="628"/>
    </location>
</feature>
<dbReference type="OrthoDB" id="27680at2759"/>